<sequence>MEIWKRKNCYKCFSFHSIMNTVIRIVLLSLLVAFSQAGFHTINATWWANITLVGPSDTPVTWYDKQGMQFCDGNTVKNPQIRHECNEQNLTLIHVNKTHERTYMGYNRQSTHKEDYKVIVIPPPPATVKPQSGPEYVYVNMGENKTLVGPPGIPVTWYDGEGNKFCDGEKVEHAEFNHTCDVQNLTLLFINLTHDGAYLGYNHQGTKRTWYEVVVTDGFPKSGEMKIEDQSRQTEQKQTGQKQNEHKQGGQKQEGQKETSQKKANDKQKATHRRPSKLKPHTPEAKLITVSSGSNLTLLGPDGKVTWYDDDLKRPCEPGYKLNCKCDNQNLTLINVTKLYEGVYYGTNDGGNGKRYRVKVNTTNSQNVKIQPYTRPTTPDQKHRFELQIDYNQDNDKIPSTTVAIVVGVIAGFITLIIVILCYICCRKRPRAYNHMVDPLLSFSY</sequence>
<accession>E9P568</accession>
<evidence type="ECO:0000256" key="2">
    <source>
        <dbReference type="ARBA" id="ARBA00022518"/>
    </source>
</evidence>
<feature type="domain" description="Adenovirus E3 region protein CR1" evidence="7">
    <location>
        <begin position="129"/>
        <end position="217"/>
    </location>
</feature>
<evidence type="ECO:0000259" key="7">
    <source>
        <dbReference type="Pfam" id="PF02440"/>
    </source>
</evidence>
<feature type="compositionally biased region" description="Basic residues" evidence="4">
    <location>
        <begin position="270"/>
        <end position="280"/>
    </location>
</feature>
<feature type="domain" description="Adenovirus E3 region protein CR1" evidence="7">
    <location>
        <begin position="34"/>
        <end position="122"/>
    </location>
</feature>
<comment type="similarity">
    <text evidence="1">Belongs to the adenoviridae E3_20 family.</text>
</comment>
<dbReference type="Proteomes" id="UP000115520">
    <property type="component" value="Segment"/>
</dbReference>
<proteinExistence type="inferred from homology"/>
<evidence type="ECO:0000259" key="6">
    <source>
        <dbReference type="Pfam" id="PF02439"/>
    </source>
</evidence>
<feature type="compositionally biased region" description="Basic and acidic residues" evidence="4">
    <location>
        <begin position="243"/>
        <end position="269"/>
    </location>
</feature>
<dbReference type="Pfam" id="PF02439">
    <property type="entry name" value="Adeno_E3_CR2"/>
    <property type="match status" value="1"/>
</dbReference>
<feature type="transmembrane region" description="Helical" evidence="5">
    <location>
        <begin position="403"/>
        <end position="426"/>
    </location>
</feature>
<protein>
    <submittedName>
        <fullName evidence="8">CR1-beta</fullName>
    </submittedName>
</protein>
<dbReference type="EMBL" id="HQ883276">
    <property type="protein sequence ID" value="ADW95430.1"/>
    <property type="molecule type" value="Genomic_DNA"/>
</dbReference>
<keyword evidence="2" id="KW-0244">Early protein</keyword>
<evidence type="ECO:0000256" key="4">
    <source>
        <dbReference type="SAM" id="MobiDB-lite"/>
    </source>
</evidence>
<evidence type="ECO:0000256" key="1">
    <source>
        <dbReference type="ARBA" id="ARBA00006132"/>
    </source>
</evidence>
<evidence type="ECO:0000256" key="3">
    <source>
        <dbReference type="ARBA" id="ARBA00023180"/>
    </source>
</evidence>
<dbReference type="Pfam" id="PF02440">
    <property type="entry name" value="Adeno_E3_CR1"/>
    <property type="match status" value="3"/>
</dbReference>
<gene>
    <name evidence="8" type="primary">E3</name>
</gene>
<feature type="domain" description="Adenovirus E3 region protein CR2" evidence="6">
    <location>
        <begin position="398"/>
        <end position="436"/>
    </location>
</feature>
<evidence type="ECO:0000313" key="8">
    <source>
        <dbReference type="EMBL" id="ADW95430.1"/>
    </source>
</evidence>
<keyword evidence="5" id="KW-0472">Membrane</keyword>
<feature type="transmembrane region" description="Helical" evidence="5">
    <location>
        <begin position="12"/>
        <end position="34"/>
    </location>
</feature>
<feature type="region of interest" description="Disordered" evidence="4">
    <location>
        <begin position="222"/>
        <end position="284"/>
    </location>
</feature>
<dbReference type="InterPro" id="IPR003471">
    <property type="entry name" value="Adeno_E3_CR1"/>
</dbReference>
<keyword evidence="3" id="KW-0325">Glycoprotein</keyword>
<keyword evidence="5" id="KW-1133">Transmembrane helix</keyword>
<dbReference type="InterPro" id="IPR003470">
    <property type="entry name" value="Adeno_E3_CR2"/>
</dbReference>
<keyword evidence="5" id="KW-0812">Transmembrane</keyword>
<evidence type="ECO:0000313" key="9">
    <source>
        <dbReference type="Proteomes" id="UP000115520"/>
    </source>
</evidence>
<evidence type="ECO:0000256" key="5">
    <source>
        <dbReference type="SAM" id="Phobius"/>
    </source>
</evidence>
<feature type="domain" description="Adenovirus E3 region protein CR1" evidence="7">
    <location>
        <begin position="282"/>
        <end position="362"/>
    </location>
</feature>
<reference evidence="8 9" key="1">
    <citation type="journal article" date="2011" name="PLoS ONE">
        <title>Genetic analysis of a novel human adenovirus with a serologically unique hexon and a recombinant fiber gene.</title>
        <authorList>
            <person name="Liu E.B."/>
            <person name="Ferreyra L."/>
            <person name="Fischer S.L."/>
            <person name="Pavan J.V."/>
            <person name="Nates S.V."/>
            <person name="Hudson N.R."/>
            <person name="Tirado D."/>
            <person name="Dyer D.W."/>
            <person name="Chodosh J."/>
            <person name="Seto D."/>
            <person name="Jones M.S."/>
        </authorList>
    </citation>
    <scope>NUCLEOTIDE SEQUENCE [LARGE SCALE GENOMIC DNA]</scope>
    <source>
        <strain evidence="8">Human/ARG/AdCor-96-487/1996/58[P58H58F29]</strain>
    </source>
</reference>
<name>E9P568_9ADEN</name>
<feature type="compositionally biased region" description="Basic and acidic residues" evidence="4">
    <location>
        <begin position="223"/>
        <end position="235"/>
    </location>
</feature>
<organism evidence="8 9">
    <name type="scientific">Human adenovirus 58</name>
    <dbReference type="NCBI Taxonomy" id="980087"/>
    <lineage>
        <taxon>Viruses</taxon>
        <taxon>Varidnaviria</taxon>
        <taxon>Bamfordvirae</taxon>
        <taxon>Preplasmiviricota</taxon>
        <taxon>Polisuviricotina</taxon>
        <taxon>Pharingeaviricetes</taxon>
        <taxon>Rowavirales</taxon>
        <taxon>Adenoviridae</taxon>
        <taxon>Mastadenovirus</taxon>
        <taxon>Mastadenovirus dominans</taxon>
        <taxon>Human mastadenovirus D</taxon>
    </lineage>
</organism>